<evidence type="ECO:0000313" key="3">
    <source>
        <dbReference type="Proteomes" id="UP000594034"/>
    </source>
</evidence>
<gene>
    <name evidence="2" type="ORF">FE240_01085</name>
</gene>
<dbReference type="RefSeq" id="WP_193003048.1">
    <property type="nucleotide sequence ID" value="NZ_CP040449.1"/>
</dbReference>
<feature type="region of interest" description="Disordered" evidence="1">
    <location>
        <begin position="39"/>
        <end position="62"/>
    </location>
</feature>
<sequence>MEISGSVSASYGQEVMVASLAKKQQEQQGQAALALLESAAQSAPAPQPSSSGTLGSHINIKV</sequence>
<reference evidence="2 3" key="1">
    <citation type="submission" date="2019-05" db="EMBL/GenBank/DDBJ databases">
        <title>OXA-830, a novel chromosomally encoded expanded-spectrum class D beta-lactamase in Aeromonas simiae.</title>
        <authorList>
            <person name="Zhou W."/>
            <person name="Chen Q."/>
        </authorList>
    </citation>
    <scope>NUCLEOTIDE SEQUENCE [LARGE SCALE GENOMIC DNA]</scope>
    <source>
        <strain evidence="2 3">A6</strain>
    </source>
</reference>
<dbReference type="AlphaFoldDB" id="A0A5J6WR47"/>
<evidence type="ECO:0008006" key="4">
    <source>
        <dbReference type="Google" id="ProtNLM"/>
    </source>
</evidence>
<dbReference type="KEGG" id="asim:FE240_01085"/>
<evidence type="ECO:0000256" key="1">
    <source>
        <dbReference type="SAM" id="MobiDB-lite"/>
    </source>
</evidence>
<keyword evidence="3" id="KW-1185">Reference proteome</keyword>
<proteinExistence type="predicted"/>
<accession>A0A5J6WR47</accession>
<organism evidence="2 3">
    <name type="scientific">Aeromonas simiae</name>
    <dbReference type="NCBI Taxonomy" id="218936"/>
    <lineage>
        <taxon>Bacteria</taxon>
        <taxon>Pseudomonadati</taxon>
        <taxon>Pseudomonadota</taxon>
        <taxon>Gammaproteobacteria</taxon>
        <taxon>Aeromonadales</taxon>
        <taxon>Aeromonadaceae</taxon>
        <taxon>Aeromonas</taxon>
    </lineage>
</organism>
<evidence type="ECO:0000313" key="2">
    <source>
        <dbReference type="EMBL" id="QFI53432.1"/>
    </source>
</evidence>
<protein>
    <recommendedName>
        <fullName evidence="4">Motility protein</fullName>
    </recommendedName>
</protein>
<dbReference type="EMBL" id="CP040449">
    <property type="protein sequence ID" value="QFI53432.1"/>
    <property type="molecule type" value="Genomic_DNA"/>
</dbReference>
<dbReference type="Proteomes" id="UP000594034">
    <property type="component" value="Chromosome"/>
</dbReference>
<name>A0A5J6WR47_9GAMM</name>
<feature type="compositionally biased region" description="Low complexity" evidence="1">
    <location>
        <begin position="39"/>
        <end position="52"/>
    </location>
</feature>